<dbReference type="Pfam" id="PF13474">
    <property type="entry name" value="SnoaL_3"/>
    <property type="match status" value="1"/>
</dbReference>
<name>A0A848LZN3_9BACT</name>
<dbReference type="AlphaFoldDB" id="A0A848LZN3"/>
<reference evidence="4 5" key="1">
    <citation type="submission" date="2020-04" db="EMBL/GenBank/DDBJ databases">
        <title>Draft genome of Pyxidicoccus fallax type strain.</title>
        <authorList>
            <person name="Whitworth D.E."/>
        </authorList>
    </citation>
    <scope>NUCLEOTIDE SEQUENCE [LARGE SCALE GENOMIC DNA]</scope>
    <source>
        <strain evidence="4 5">DSM 14698</strain>
    </source>
</reference>
<comment type="caution">
    <text evidence="4">The sequence shown here is derived from an EMBL/GenBank/DDBJ whole genome shotgun (WGS) entry which is preliminary data.</text>
</comment>
<evidence type="ECO:0000313" key="5">
    <source>
        <dbReference type="Proteomes" id="UP000518300"/>
    </source>
</evidence>
<evidence type="ECO:0000256" key="1">
    <source>
        <dbReference type="SAM" id="MobiDB-lite"/>
    </source>
</evidence>
<feature type="domain" description="SnoaL-like" evidence="3">
    <location>
        <begin position="27"/>
        <end position="141"/>
    </location>
</feature>
<dbReference type="SUPFAM" id="SSF54427">
    <property type="entry name" value="NTF2-like"/>
    <property type="match status" value="1"/>
</dbReference>
<accession>A0A848LZN3</accession>
<dbReference type="InterPro" id="IPR032710">
    <property type="entry name" value="NTF2-like_dom_sf"/>
</dbReference>
<keyword evidence="2" id="KW-0732">Signal</keyword>
<dbReference type="InterPro" id="IPR037401">
    <property type="entry name" value="SnoaL-like"/>
</dbReference>
<evidence type="ECO:0000259" key="3">
    <source>
        <dbReference type="Pfam" id="PF13474"/>
    </source>
</evidence>
<feature type="signal peptide" evidence="2">
    <location>
        <begin position="1"/>
        <end position="20"/>
    </location>
</feature>
<dbReference type="Gene3D" id="3.10.450.50">
    <property type="match status" value="1"/>
</dbReference>
<dbReference type="EMBL" id="JABBJJ010000578">
    <property type="protein sequence ID" value="NMO23316.1"/>
    <property type="molecule type" value="Genomic_DNA"/>
</dbReference>
<feature type="chain" id="PRO_5032936683" evidence="2">
    <location>
        <begin position="21"/>
        <end position="179"/>
    </location>
</feature>
<organism evidence="4 5">
    <name type="scientific">Pyxidicoccus fallax</name>
    <dbReference type="NCBI Taxonomy" id="394095"/>
    <lineage>
        <taxon>Bacteria</taxon>
        <taxon>Pseudomonadati</taxon>
        <taxon>Myxococcota</taxon>
        <taxon>Myxococcia</taxon>
        <taxon>Myxococcales</taxon>
        <taxon>Cystobacterineae</taxon>
        <taxon>Myxococcaceae</taxon>
        <taxon>Pyxidicoccus</taxon>
    </lineage>
</organism>
<feature type="region of interest" description="Disordered" evidence="1">
    <location>
        <begin position="160"/>
        <end position="179"/>
    </location>
</feature>
<evidence type="ECO:0000256" key="2">
    <source>
        <dbReference type="SAM" id="SignalP"/>
    </source>
</evidence>
<sequence>MTTVSLLLLVLAAAPAGTPAADPKAAVAAVLDDWHKAAAAADEPRYFGHFTADAVFLGTDATERWSRDEFRAWAKPYFSKGKAWSFKPVSRHITLSKDGSLAWFDEALDTPNLGPSRGSGVLVKEGTTWKIAQYNLSVPIPNDIMGEVTKRIAAYEKALAAPKDAPAAPKAPAPAPTKK</sequence>
<feature type="compositionally biased region" description="Pro residues" evidence="1">
    <location>
        <begin position="169"/>
        <end position="179"/>
    </location>
</feature>
<evidence type="ECO:0000313" key="4">
    <source>
        <dbReference type="EMBL" id="NMO23316.1"/>
    </source>
</evidence>
<protein>
    <submittedName>
        <fullName evidence="4">Nuclear transport factor 2 family protein</fullName>
    </submittedName>
</protein>
<gene>
    <name evidence="4" type="ORF">HG543_51915</name>
</gene>
<dbReference type="RefSeq" id="WP_169352411.1">
    <property type="nucleotide sequence ID" value="NZ_JABBJJ010000578.1"/>
</dbReference>
<dbReference type="Proteomes" id="UP000518300">
    <property type="component" value="Unassembled WGS sequence"/>
</dbReference>
<keyword evidence="5" id="KW-1185">Reference proteome</keyword>
<proteinExistence type="predicted"/>